<dbReference type="EMBL" id="JANBPT010000116">
    <property type="protein sequence ID" value="KAJ1927470.1"/>
    <property type="molecule type" value="Genomic_DNA"/>
</dbReference>
<dbReference type="InterPro" id="IPR042534">
    <property type="entry name" value="SAP18_sf"/>
</dbReference>
<dbReference type="Pfam" id="PF06487">
    <property type="entry name" value="SAP18"/>
    <property type="match status" value="1"/>
</dbReference>
<sequence>MAANAKQYDDNAFLQSAVNRERSTPFLLRIFYNFGSNNALSKYNARRQNLPNELQVYTWRDATLKEIASLIQEVVKEARSPTATLRFHLVYPNPLLNQYSEKPLGTVVNGAVSPSDKLTLADCRLVIGDFLDVAILTGAVDTRSHSQSPDSPQSDHNSDPEHQAKKPRRDV</sequence>
<comment type="similarity">
    <text evidence="1">Belongs to the SAP18 family.</text>
</comment>
<dbReference type="OrthoDB" id="440566at2759"/>
<dbReference type="Gene3D" id="3.10.20.550">
    <property type="entry name" value="ASAP complex, SAP18 subunit"/>
    <property type="match status" value="1"/>
</dbReference>
<comment type="caution">
    <text evidence="3">The sequence shown here is derived from an EMBL/GenBank/DDBJ whole genome shotgun (WGS) entry which is preliminary data.</text>
</comment>
<organism evidence="3 4">
    <name type="scientific">Tieghemiomyces parasiticus</name>
    <dbReference type="NCBI Taxonomy" id="78921"/>
    <lineage>
        <taxon>Eukaryota</taxon>
        <taxon>Fungi</taxon>
        <taxon>Fungi incertae sedis</taxon>
        <taxon>Zoopagomycota</taxon>
        <taxon>Kickxellomycotina</taxon>
        <taxon>Dimargaritomycetes</taxon>
        <taxon>Dimargaritales</taxon>
        <taxon>Dimargaritaceae</taxon>
        <taxon>Tieghemiomyces</taxon>
    </lineage>
</organism>
<dbReference type="Proteomes" id="UP001150569">
    <property type="component" value="Unassembled WGS sequence"/>
</dbReference>
<dbReference type="InterPro" id="IPR010516">
    <property type="entry name" value="SAP18"/>
</dbReference>
<feature type="compositionally biased region" description="Basic and acidic residues" evidence="2">
    <location>
        <begin position="156"/>
        <end position="171"/>
    </location>
</feature>
<dbReference type="GO" id="GO:0005634">
    <property type="term" value="C:nucleus"/>
    <property type="evidence" value="ECO:0007669"/>
    <property type="project" value="TreeGrafter"/>
</dbReference>
<dbReference type="AlphaFoldDB" id="A0A9W8ABD6"/>
<dbReference type="PANTHER" id="PTHR13082">
    <property type="entry name" value="SAP18"/>
    <property type="match status" value="1"/>
</dbReference>
<dbReference type="GO" id="GO:0003714">
    <property type="term" value="F:transcription corepressor activity"/>
    <property type="evidence" value="ECO:0007669"/>
    <property type="project" value="TreeGrafter"/>
</dbReference>
<gene>
    <name evidence="3" type="ORF">IWQ60_002893</name>
</gene>
<proteinExistence type="inferred from homology"/>
<evidence type="ECO:0000256" key="1">
    <source>
        <dbReference type="ARBA" id="ARBA00009143"/>
    </source>
</evidence>
<evidence type="ECO:0000313" key="4">
    <source>
        <dbReference type="Proteomes" id="UP001150569"/>
    </source>
</evidence>
<dbReference type="PANTHER" id="PTHR13082:SF0">
    <property type="entry name" value="HISTONE DEACETYLASE COMPLEX SUBUNIT SAP18"/>
    <property type="match status" value="1"/>
</dbReference>
<evidence type="ECO:0008006" key="5">
    <source>
        <dbReference type="Google" id="ProtNLM"/>
    </source>
</evidence>
<evidence type="ECO:0000256" key="2">
    <source>
        <dbReference type="SAM" id="MobiDB-lite"/>
    </source>
</evidence>
<feature type="region of interest" description="Disordered" evidence="2">
    <location>
        <begin position="142"/>
        <end position="171"/>
    </location>
</feature>
<feature type="compositionally biased region" description="Low complexity" evidence="2">
    <location>
        <begin position="145"/>
        <end position="155"/>
    </location>
</feature>
<accession>A0A9W8ABD6</accession>
<name>A0A9W8ABD6_9FUNG</name>
<reference evidence="3" key="1">
    <citation type="submission" date="2022-07" db="EMBL/GenBank/DDBJ databases">
        <title>Phylogenomic reconstructions and comparative analyses of Kickxellomycotina fungi.</title>
        <authorList>
            <person name="Reynolds N.K."/>
            <person name="Stajich J.E."/>
            <person name="Barry K."/>
            <person name="Grigoriev I.V."/>
            <person name="Crous P."/>
            <person name="Smith M.E."/>
        </authorList>
    </citation>
    <scope>NUCLEOTIDE SEQUENCE</scope>
    <source>
        <strain evidence="3">RSA 861</strain>
    </source>
</reference>
<protein>
    <recommendedName>
        <fullName evidence="5">Histone deacetylase complex subunit SAP18</fullName>
    </recommendedName>
</protein>
<keyword evidence="4" id="KW-1185">Reference proteome</keyword>
<evidence type="ECO:0000313" key="3">
    <source>
        <dbReference type="EMBL" id="KAJ1927470.1"/>
    </source>
</evidence>